<dbReference type="AlphaFoldDB" id="A0A545U833"/>
<gene>
    <name evidence="1" type="ORF">FKG94_01890</name>
</gene>
<evidence type="ECO:0000313" key="1">
    <source>
        <dbReference type="EMBL" id="TQV85624.1"/>
    </source>
</evidence>
<dbReference type="Proteomes" id="UP000319732">
    <property type="component" value="Unassembled WGS sequence"/>
</dbReference>
<proteinExistence type="predicted"/>
<keyword evidence="2" id="KW-1185">Reference proteome</keyword>
<reference evidence="1 2" key="1">
    <citation type="submission" date="2019-06" db="EMBL/GenBank/DDBJ databases">
        <title>Whole genome sequence for Cellvibrionaceae sp. R142.</title>
        <authorList>
            <person name="Wang G."/>
        </authorList>
    </citation>
    <scope>NUCLEOTIDE SEQUENCE [LARGE SCALE GENOMIC DNA]</scope>
    <source>
        <strain evidence="1 2">R142</strain>
    </source>
</reference>
<sequence length="101" mass="11553">MEVIILGLLAKHHILTVELQACMAIVQVNPDFEIALLRPLPLLQQLGGIDIALYRDQPVHRHRRIDQIADILDFDQRDHIGGLIAPLQVFIRQCRQPGNRH</sequence>
<accession>A0A545U833</accession>
<organism evidence="1 2">
    <name type="scientific">Exilibacterium tricleocarpae</name>
    <dbReference type="NCBI Taxonomy" id="2591008"/>
    <lineage>
        <taxon>Bacteria</taxon>
        <taxon>Pseudomonadati</taxon>
        <taxon>Pseudomonadota</taxon>
        <taxon>Gammaproteobacteria</taxon>
        <taxon>Cellvibrionales</taxon>
        <taxon>Cellvibrionaceae</taxon>
        <taxon>Exilibacterium</taxon>
    </lineage>
</organism>
<dbReference type="EMBL" id="VHSG01000003">
    <property type="protein sequence ID" value="TQV85624.1"/>
    <property type="molecule type" value="Genomic_DNA"/>
</dbReference>
<evidence type="ECO:0000313" key="2">
    <source>
        <dbReference type="Proteomes" id="UP000319732"/>
    </source>
</evidence>
<protein>
    <submittedName>
        <fullName evidence="1">Uncharacterized protein</fullName>
    </submittedName>
</protein>
<name>A0A545U833_9GAMM</name>
<comment type="caution">
    <text evidence="1">The sequence shown here is derived from an EMBL/GenBank/DDBJ whole genome shotgun (WGS) entry which is preliminary data.</text>
</comment>